<dbReference type="InterPro" id="IPR033205">
    <property type="entry name" value="COP9_CSN8"/>
</dbReference>
<keyword evidence="8" id="KW-1185">Reference proteome</keyword>
<keyword evidence="5" id="KW-0539">Nucleus</keyword>
<dbReference type="Pfam" id="PF10075">
    <property type="entry name" value="CSN8_PSD8_EIF3K"/>
    <property type="match status" value="1"/>
</dbReference>
<evidence type="ECO:0000256" key="5">
    <source>
        <dbReference type="ARBA" id="ARBA00023242"/>
    </source>
</evidence>
<accession>V4CFG1</accession>
<organism evidence="7 8">
    <name type="scientific">Lottia gigantea</name>
    <name type="common">Giant owl limpet</name>
    <dbReference type="NCBI Taxonomy" id="225164"/>
    <lineage>
        <taxon>Eukaryota</taxon>
        <taxon>Metazoa</taxon>
        <taxon>Spiralia</taxon>
        <taxon>Lophotrochozoa</taxon>
        <taxon>Mollusca</taxon>
        <taxon>Gastropoda</taxon>
        <taxon>Patellogastropoda</taxon>
        <taxon>Lottioidea</taxon>
        <taxon>Lottiidae</taxon>
        <taxon>Lottia</taxon>
    </lineage>
</organism>
<evidence type="ECO:0000313" key="8">
    <source>
        <dbReference type="Proteomes" id="UP000030746"/>
    </source>
</evidence>
<evidence type="ECO:0000256" key="1">
    <source>
        <dbReference type="ARBA" id="ARBA00004123"/>
    </source>
</evidence>
<dbReference type="GO" id="GO:0005737">
    <property type="term" value="C:cytoplasm"/>
    <property type="evidence" value="ECO:0007669"/>
    <property type="project" value="UniProtKB-SubCell"/>
</dbReference>
<evidence type="ECO:0000256" key="2">
    <source>
        <dbReference type="ARBA" id="ARBA00004496"/>
    </source>
</evidence>
<dbReference type="OrthoDB" id="5351233at2759"/>
<sequence>MAVIGENKISKMDFVKLGQDLENQELEAPAGVATPQIYGQLLAVYLLQNDTCNAKFLWKRIPTNLKTGELSLVWAVGQKVWQRDHPSVYDTLKQDWSEDIKPIMTALKETIHERAFKLVSLAYSSIHSEDLAAFIGLTVPEAIQAVKNRGWTVDAQSKIITPKKPEKLIDPPLSSDHQLSVLTDYVSFLEN</sequence>
<evidence type="ECO:0000256" key="3">
    <source>
        <dbReference type="ARBA" id="ARBA00022490"/>
    </source>
</evidence>
<dbReference type="KEGG" id="lgi:LOTGIDRAFT_225752"/>
<dbReference type="RefSeq" id="XP_009048549.1">
    <property type="nucleotide sequence ID" value="XM_009050301.1"/>
</dbReference>
<dbReference type="CTD" id="20247305"/>
<proteinExistence type="predicted"/>
<dbReference type="GO" id="GO:0010387">
    <property type="term" value="P:COP9 signalosome assembly"/>
    <property type="evidence" value="ECO:0007669"/>
    <property type="project" value="InterPro"/>
</dbReference>
<keyword evidence="3" id="KW-0963">Cytoplasm</keyword>
<evidence type="ECO:0000313" key="7">
    <source>
        <dbReference type="EMBL" id="ESP00760.1"/>
    </source>
</evidence>
<dbReference type="STRING" id="225164.V4CFG1"/>
<reference evidence="7 8" key="1">
    <citation type="journal article" date="2013" name="Nature">
        <title>Insights into bilaterian evolution from three spiralian genomes.</title>
        <authorList>
            <person name="Simakov O."/>
            <person name="Marletaz F."/>
            <person name="Cho S.J."/>
            <person name="Edsinger-Gonzales E."/>
            <person name="Havlak P."/>
            <person name="Hellsten U."/>
            <person name="Kuo D.H."/>
            <person name="Larsson T."/>
            <person name="Lv J."/>
            <person name="Arendt D."/>
            <person name="Savage R."/>
            <person name="Osoegawa K."/>
            <person name="de Jong P."/>
            <person name="Grimwood J."/>
            <person name="Chapman J.A."/>
            <person name="Shapiro H."/>
            <person name="Aerts A."/>
            <person name="Otillar R.P."/>
            <person name="Terry A.Y."/>
            <person name="Boore J.L."/>
            <person name="Grigoriev I.V."/>
            <person name="Lindberg D.R."/>
            <person name="Seaver E.C."/>
            <person name="Weisblat D.A."/>
            <person name="Putnam N.H."/>
            <person name="Rokhsar D.S."/>
        </authorList>
    </citation>
    <scope>NUCLEOTIDE SEQUENCE [LARGE SCALE GENOMIC DNA]</scope>
</reference>
<dbReference type="AlphaFoldDB" id="V4CFG1"/>
<dbReference type="Proteomes" id="UP000030746">
    <property type="component" value="Unassembled WGS sequence"/>
</dbReference>
<dbReference type="GO" id="GO:0008180">
    <property type="term" value="C:COP9 signalosome"/>
    <property type="evidence" value="ECO:0007669"/>
    <property type="project" value="UniProtKB-KW"/>
</dbReference>
<dbReference type="HOGENOM" id="CLU_098091_1_1_1"/>
<gene>
    <name evidence="7" type="ORF">LOTGIDRAFT_225752</name>
</gene>
<dbReference type="Gene3D" id="1.25.40.990">
    <property type="match status" value="1"/>
</dbReference>
<dbReference type="GeneID" id="20247305"/>
<dbReference type="InterPro" id="IPR033464">
    <property type="entry name" value="CSN8_PSD8_EIF3K"/>
</dbReference>
<comment type="subcellular location">
    <subcellularLocation>
        <location evidence="2">Cytoplasm</location>
    </subcellularLocation>
    <subcellularLocation>
        <location evidence="1">Nucleus</location>
    </subcellularLocation>
</comment>
<dbReference type="PANTHER" id="PTHR13339">
    <property type="entry name" value="COP9 SIGNALOSOME COMPLEX SUBUNIT 8"/>
    <property type="match status" value="1"/>
</dbReference>
<dbReference type="GO" id="GO:0000338">
    <property type="term" value="P:protein deneddylation"/>
    <property type="evidence" value="ECO:0007669"/>
    <property type="project" value="InterPro"/>
</dbReference>
<evidence type="ECO:0000256" key="4">
    <source>
        <dbReference type="ARBA" id="ARBA00022790"/>
    </source>
</evidence>
<dbReference type="EMBL" id="KB200682">
    <property type="protein sequence ID" value="ESP00760.1"/>
    <property type="molecule type" value="Genomic_DNA"/>
</dbReference>
<name>V4CFG1_LOTGI</name>
<evidence type="ECO:0000259" key="6">
    <source>
        <dbReference type="Pfam" id="PF10075"/>
    </source>
</evidence>
<feature type="domain" description="CSN8/PSMD8/EIF3K" evidence="6">
    <location>
        <begin position="34"/>
        <end position="164"/>
    </location>
</feature>
<protein>
    <recommendedName>
        <fullName evidence="6">CSN8/PSMD8/EIF3K domain-containing protein</fullName>
    </recommendedName>
</protein>
<dbReference type="OMA" id="TIVQPCK"/>
<dbReference type="PANTHER" id="PTHR13339:SF0">
    <property type="entry name" value="COP9 SIGNALOSOME COMPLEX SUBUNIT 8"/>
    <property type="match status" value="1"/>
</dbReference>
<keyword evidence="4" id="KW-0736">Signalosome</keyword>